<dbReference type="PANTHER" id="PTHR27005:SF515">
    <property type="entry name" value="WALL-ASSOCIATED RECEPTOR KINASE-LIKE 10-RELATED"/>
    <property type="match status" value="1"/>
</dbReference>
<dbReference type="InterPro" id="IPR011009">
    <property type="entry name" value="Kinase-like_dom_sf"/>
</dbReference>
<dbReference type="AlphaFoldDB" id="A0A6P6AXI6"/>
<dbReference type="PANTHER" id="PTHR27005">
    <property type="entry name" value="WALL-ASSOCIATED RECEPTOR KINASE-LIKE 21"/>
    <property type="match status" value="1"/>
</dbReference>
<evidence type="ECO:0000313" key="3">
    <source>
        <dbReference type="Proteomes" id="UP000515121"/>
    </source>
</evidence>
<dbReference type="RefSeq" id="XP_022769578.1">
    <property type="nucleotide sequence ID" value="XM_022913843.1"/>
</dbReference>
<dbReference type="GO" id="GO:0005886">
    <property type="term" value="C:plasma membrane"/>
    <property type="evidence" value="ECO:0007669"/>
    <property type="project" value="TreeGrafter"/>
</dbReference>
<reference evidence="4" key="1">
    <citation type="submission" date="2025-08" db="UniProtKB">
        <authorList>
            <consortium name="RefSeq"/>
        </authorList>
    </citation>
    <scope>IDENTIFICATION</scope>
    <source>
        <tissue evidence="4">Fruit stalk</tissue>
    </source>
</reference>
<dbReference type="GO" id="GO:0005524">
    <property type="term" value="F:ATP binding"/>
    <property type="evidence" value="ECO:0007669"/>
    <property type="project" value="UniProtKB-KW"/>
</dbReference>
<proteinExistence type="predicted"/>
<gene>
    <name evidence="4" type="primary">LOC111313155</name>
</gene>
<keyword evidence="3" id="KW-1185">Reference proteome</keyword>
<keyword evidence="1" id="KW-0547">Nucleotide-binding</keyword>
<organism evidence="3 4">
    <name type="scientific">Durio zibethinus</name>
    <name type="common">Durian</name>
    <dbReference type="NCBI Taxonomy" id="66656"/>
    <lineage>
        <taxon>Eukaryota</taxon>
        <taxon>Viridiplantae</taxon>
        <taxon>Streptophyta</taxon>
        <taxon>Embryophyta</taxon>
        <taxon>Tracheophyta</taxon>
        <taxon>Spermatophyta</taxon>
        <taxon>Magnoliopsida</taxon>
        <taxon>eudicotyledons</taxon>
        <taxon>Gunneridae</taxon>
        <taxon>Pentapetalae</taxon>
        <taxon>rosids</taxon>
        <taxon>malvids</taxon>
        <taxon>Malvales</taxon>
        <taxon>Malvaceae</taxon>
        <taxon>Helicteroideae</taxon>
        <taxon>Durio</taxon>
    </lineage>
</organism>
<protein>
    <submittedName>
        <fullName evidence="4">Probable LRR receptor-like serine/threonine-protein kinase At1g05700</fullName>
    </submittedName>
</protein>
<evidence type="ECO:0000256" key="1">
    <source>
        <dbReference type="ARBA" id="ARBA00022741"/>
    </source>
</evidence>
<name>A0A6P6AXI6_DURZI</name>
<dbReference type="SUPFAM" id="SSF56112">
    <property type="entry name" value="Protein kinase-like (PK-like)"/>
    <property type="match status" value="1"/>
</dbReference>
<dbReference type="GeneID" id="111313155"/>
<evidence type="ECO:0000313" key="4">
    <source>
        <dbReference type="RefSeq" id="XP_022769578.1"/>
    </source>
</evidence>
<accession>A0A6P6AXI6</accession>
<dbReference type="Proteomes" id="UP000515121">
    <property type="component" value="Unplaced"/>
</dbReference>
<dbReference type="GO" id="GO:0007166">
    <property type="term" value="P:cell surface receptor signaling pathway"/>
    <property type="evidence" value="ECO:0007669"/>
    <property type="project" value="InterPro"/>
</dbReference>
<dbReference type="InterPro" id="IPR045274">
    <property type="entry name" value="WAK-like"/>
</dbReference>
<sequence>MSLSVLRCESQNRSWGVKTTNMLLDENLVAKMSDFGLSRIGVTNMSKAHVSTLVKGSFGYSFMGREDNKYVVRIGVTKMSKAHVSTVVKGSFGYSFMVREDNKLLFDENLVAKVSAFGLSRIGVTNMSKAHVSTVVKGSFGY</sequence>
<dbReference type="Gene3D" id="1.10.510.10">
    <property type="entry name" value="Transferase(Phosphotransferase) domain 1"/>
    <property type="match status" value="1"/>
</dbReference>
<dbReference type="KEGG" id="dzi:111313155"/>
<dbReference type="OrthoDB" id="4062651at2759"/>
<dbReference type="GO" id="GO:0004674">
    <property type="term" value="F:protein serine/threonine kinase activity"/>
    <property type="evidence" value="ECO:0007669"/>
    <property type="project" value="TreeGrafter"/>
</dbReference>
<evidence type="ECO:0000256" key="2">
    <source>
        <dbReference type="ARBA" id="ARBA00022840"/>
    </source>
</evidence>
<keyword evidence="2" id="KW-0067">ATP-binding</keyword>